<dbReference type="PROSITE" id="PS51278">
    <property type="entry name" value="GATASE_TYPE_2"/>
    <property type="match status" value="1"/>
</dbReference>
<feature type="domain" description="Glutamine amidotransferase type-2" evidence="9">
    <location>
        <begin position="2"/>
        <end position="232"/>
    </location>
</feature>
<comment type="function">
    <text evidence="7">Catalyzes the formation of phosphoribosylamine from phosphoribosylpyrophosphate (PRPP) and glutamine.</text>
</comment>
<keyword evidence="5 7" id="KW-0658">Purine biosynthesis</keyword>
<dbReference type="SUPFAM" id="SSF53271">
    <property type="entry name" value="PRTase-like"/>
    <property type="match status" value="1"/>
</dbReference>
<comment type="similarity">
    <text evidence="2 7 8">In the C-terminal section; belongs to the purine/pyrimidine phosphoribosyltransferase family.</text>
</comment>
<keyword evidence="7" id="KW-0479">Metal-binding</keyword>
<dbReference type="EMBL" id="JANQAO010000002">
    <property type="protein sequence ID" value="MDM5147428.1"/>
    <property type="molecule type" value="Genomic_DNA"/>
</dbReference>
<evidence type="ECO:0000256" key="3">
    <source>
        <dbReference type="ARBA" id="ARBA00022676"/>
    </source>
</evidence>
<feature type="binding site" evidence="7">
    <location>
        <position position="364"/>
    </location>
    <ligand>
        <name>Mg(2+)</name>
        <dbReference type="ChEBI" id="CHEBI:18420"/>
    </ligand>
</feature>
<evidence type="ECO:0000256" key="7">
    <source>
        <dbReference type="HAMAP-Rule" id="MF_01931"/>
    </source>
</evidence>
<organism evidence="10 11">
    <name type="scientific">Candidatus Doriopsillibacter californiensis</name>
    <dbReference type="NCBI Taxonomy" id="2970740"/>
    <lineage>
        <taxon>Bacteria</taxon>
        <taxon>Pseudomonadati</taxon>
        <taxon>Pseudomonadota</taxon>
        <taxon>Gammaproteobacteria</taxon>
        <taxon>Candidatus Tethybacterales</taxon>
        <taxon>Candidatus Persebacteraceae</taxon>
        <taxon>Candidatus Doriopsillibacter</taxon>
    </lineage>
</organism>
<comment type="pathway">
    <text evidence="1 7 8">Purine metabolism; IMP biosynthesis via de novo pathway; N(1)-(5-phospho-D-ribosyl)glycinamide from 5-phospho-alpha-D-ribose 1-diphosphate: step 1/2.</text>
</comment>
<evidence type="ECO:0000256" key="8">
    <source>
        <dbReference type="PIRNR" id="PIRNR000485"/>
    </source>
</evidence>
<feature type="binding site" evidence="7">
    <location>
        <position position="363"/>
    </location>
    <ligand>
        <name>Mg(2+)</name>
        <dbReference type="ChEBI" id="CHEBI:18420"/>
    </ligand>
</feature>
<proteinExistence type="inferred from homology"/>
<evidence type="ECO:0000256" key="2">
    <source>
        <dbReference type="ARBA" id="ARBA00010138"/>
    </source>
</evidence>
<sequence>MCGIIAYLGAGSAAPIVYSGLTFLQHRGQDSAGIATMSQSHLLIEKGRGLARDVFSDAKINTLEGSAGIGHVRYSTSGSALALSEMQPFYVNQPYGITLAHNGNLINQSALREYLSQQARHINTISDSEALLNVLAQAVYERVRAGETSPDALLDAVGDVHTRCAGAYAVVALIAGVGLLLFRDPLGIRPLSLGVRNNNEWLAASESAAFRPLGFEYYGDIAPGEAVLIDTKRQIHRRAHCTTASPRPCIFEYIYFARPDSVLDGALVYDSRVNMGRYLAEKIRHQHPDLVIDCVIPVPDSGRVAALEVSRHLQVPYREGLVKNHHIGRTFIAAGHAKRRRSVSEKLNIIAPEFAGKRVLLVDDSIVRGTTGSELVSLARAAGAKQVFFASAAPPVRYPNVFGIDIATRGELLAHGRTEREIAAHLGADCVIYQNMDDLKKAISEAGSSVPTAFETSCFDGDYPFENINNDYLVALESRRGANRDSVSQLDLPLTTV</sequence>
<accession>A0ABT7QL39</accession>
<dbReference type="EC" id="2.4.2.14" evidence="7"/>
<comment type="catalytic activity">
    <reaction evidence="7 8">
        <text>5-phospho-beta-D-ribosylamine + L-glutamate + diphosphate = 5-phospho-alpha-D-ribose 1-diphosphate + L-glutamine + H2O</text>
        <dbReference type="Rhea" id="RHEA:14905"/>
        <dbReference type="ChEBI" id="CHEBI:15377"/>
        <dbReference type="ChEBI" id="CHEBI:29985"/>
        <dbReference type="ChEBI" id="CHEBI:33019"/>
        <dbReference type="ChEBI" id="CHEBI:58017"/>
        <dbReference type="ChEBI" id="CHEBI:58359"/>
        <dbReference type="ChEBI" id="CHEBI:58681"/>
        <dbReference type="EC" id="2.4.2.14"/>
    </reaction>
</comment>
<dbReference type="NCBIfam" id="TIGR01134">
    <property type="entry name" value="purF"/>
    <property type="match status" value="1"/>
</dbReference>
<dbReference type="InterPro" id="IPR017932">
    <property type="entry name" value="GATase_2_dom"/>
</dbReference>
<reference evidence="10" key="1">
    <citation type="submission" date="2022-08" db="EMBL/GenBank/DDBJ databases">
        <authorList>
            <person name="Dzunkova M."/>
            <person name="La Clair J."/>
            <person name="Tyml T."/>
            <person name="Doud D."/>
            <person name="Schulz F."/>
            <person name="Piquer S."/>
            <person name="Porcel Sanchis D."/>
            <person name="Osborn A."/>
            <person name="Robinson D."/>
            <person name="Louie K.B."/>
            <person name="Bowen B.P."/>
            <person name="Bowers R."/>
            <person name="Lee J."/>
            <person name="Arnau Llombart V."/>
            <person name="Diaz Villanueva W."/>
            <person name="Gosliner T."/>
            <person name="Northen T."/>
            <person name="Cheng J.-F."/>
            <person name="Burkart M.D."/>
            <person name="Woyke T."/>
        </authorList>
    </citation>
    <scope>NUCLEOTIDE SEQUENCE</scope>
    <source>
        <strain evidence="10">Df01</strain>
    </source>
</reference>
<comment type="caution">
    <text evidence="7">Lacks conserved residue(s) required for the propagation of feature annotation.</text>
</comment>
<keyword evidence="4 7" id="KW-0808">Transferase</keyword>
<evidence type="ECO:0000256" key="5">
    <source>
        <dbReference type="ARBA" id="ARBA00022755"/>
    </source>
</evidence>
<name>A0ABT7QL39_9GAMM</name>
<keyword evidence="7" id="KW-0460">Magnesium</keyword>
<dbReference type="SUPFAM" id="SSF56235">
    <property type="entry name" value="N-terminal nucleophile aminohydrolases (Ntn hydrolases)"/>
    <property type="match status" value="1"/>
</dbReference>
<evidence type="ECO:0000313" key="10">
    <source>
        <dbReference type="EMBL" id="MDM5147428.1"/>
    </source>
</evidence>
<evidence type="ECO:0000256" key="4">
    <source>
        <dbReference type="ARBA" id="ARBA00022679"/>
    </source>
</evidence>
<comment type="caution">
    <text evidence="10">The sequence shown here is derived from an EMBL/GenBank/DDBJ whole genome shotgun (WGS) entry which is preliminary data.</text>
</comment>
<gene>
    <name evidence="7 10" type="primary">purF</name>
    <name evidence="10" type="ORF">NQX30_03465</name>
</gene>
<dbReference type="InterPro" id="IPR000836">
    <property type="entry name" value="PRTase_dom"/>
</dbReference>
<dbReference type="CDD" id="cd06223">
    <property type="entry name" value="PRTases_typeI"/>
    <property type="match status" value="1"/>
</dbReference>
<dbReference type="Pfam" id="PF00156">
    <property type="entry name" value="Pribosyltran"/>
    <property type="match status" value="1"/>
</dbReference>
<dbReference type="Proteomes" id="UP001168167">
    <property type="component" value="Unassembled WGS sequence"/>
</dbReference>
<dbReference type="GO" id="GO:0004044">
    <property type="term" value="F:amidophosphoribosyltransferase activity"/>
    <property type="evidence" value="ECO:0007669"/>
    <property type="project" value="UniProtKB-EC"/>
</dbReference>
<comment type="cofactor">
    <cofactor evidence="7">
        <name>Mg(2+)</name>
        <dbReference type="ChEBI" id="CHEBI:18420"/>
    </cofactor>
    <text evidence="7">Binds 1 Mg(2+) ion per subunit.</text>
</comment>
<dbReference type="InterPro" id="IPR029057">
    <property type="entry name" value="PRTase-like"/>
</dbReference>
<reference evidence="10" key="2">
    <citation type="journal article" date="2023" name="Microbiome">
        <title>Synthase-selected sorting approach identifies a beta-lactone synthase in a nudibranch symbiotic bacterium.</title>
        <authorList>
            <person name="Dzunkova M."/>
            <person name="La Clair J.J."/>
            <person name="Tyml T."/>
            <person name="Doud D."/>
            <person name="Schulz F."/>
            <person name="Piquer-Esteban S."/>
            <person name="Porcel Sanchis D."/>
            <person name="Osborn A."/>
            <person name="Robinson D."/>
            <person name="Louie K.B."/>
            <person name="Bowen B.P."/>
            <person name="Bowers R.M."/>
            <person name="Lee J."/>
            <person name="Arnau V."/>
            <person name="Diaz-Villanueva W."/>
            <person name="Stepanauskas R."/>
            <person name="Gosliner T."/>
            <person name="Date S.V."/>
            <person name="Northen T.R."/>
            <person name="Cheng J.F."/>
            <person name="Burkart M.D."/>
            <person name="Woyke T."/>
        </authorList>
    </citation>
    <scope>NUCLEOTIDE SEQUENCE</scope>
    <source>
        <strain evidence="10">Df01</strain>
    </source>
</reference>
<keyword evidence="11" id="KW-1185">Reference proteome</keyword>
<feature type="active site" description="Nucleophile" evidence="7">
    <location>
        <position position="2"/>
    </location>
</feature>
<dbReference type="PIRSF" id="PIRSF000485">
    <property type="entry name" value="Amd_phspho_trans"/>
    <property type="match status" value="1"/>
</dbReference>
<dbReference type="InterPro" id="IPR005854">
    <property type="entry name" value="PurF"/>
</dbReference>
<evidence type="ECO:0000313" key="11">
    <source>
        <dbReference type="Proteomes" id="UP001168167"/>
    </source>
</evidence>
<feature type="binding site" evidence="7">
    <location>
        <position position="301"/>
    </location>
    <ligand>
        <name>Mg(2+)</name>
        <dbReference type="ChEBI" id="CHEBI:18420"/>
    </ligand>
</feature>
<dbReference type="Gene3D" id="3.40.50.2020">
    <property type="match status" value="1"/>
</dbReference>
<protein>
    <recommendedName>
        <fullName evidence="7">Amidophosphoribosyltransferase</fullName>
        <shortName evidence="7">ATase</shortName>
        <ecNumber evidence="7">2.4.2.14</ecNumber>
    </recommendedName>
    <alternativeName>
        <fullName evidence="7">Glutamine phosphoribosylpyrophosphate amidotransferase</fullName>
        <shortName evidence="7">GPATase</shortName>
    </alternativeName>
</protein>
<dbReference type="Gene3D" id="3.60.20.10">
    <property type="entry name" value="Glutamine Phosphoribosylpyrophosphate, subunit 1, domain 1"/>
    <property type="match status" value="1"/>
</dbReference>
<keyword evidence="3 7" id="KW-0328">Glycosyltransferase</keyword>
<evidence type="ECO:0000259" key="9">
    <source>
        <dbReference type="PROSITE" id="PS51278"/>
    </source>
</evidence>
<dbReference type="InterPro" id="IPR029055">
    <property type="entry name" value="Ntn_hydrolases_N"/>
</dbReference>
<dbReference type="PANTHER" id="PTHR11907">
    <property type="entry name" value="AMIDOPHOSPHORIBOSYLTRANSFERASE"/>
    <property type="match status" value="1"/>
</dbReference>
<evidence type="ECO:0000256" key="6">
    <source>
        <dbReference type="ARBA" id="ARBA00022962"/>
    </source>
</evidence>
<evidence type="ECO:0000256" key="1">
    <source>
        <dbReference type="ARBA" id="ARBA00005209"/>
    </source>
</evidence>
<keyword evidence="6 7" id="KW-0315">Glutamine amidotransferase</keyword>
<dbReference type="Pfam" id="PF13522">
    <property type="entry name" value="GATase_6"/>
    <property type="match status" value="1"/>
</dbReference>
<dbReference type="HAMAP" id="MF_01931">
    <property type="entry name" value="PurF"/>
    <property type="match status" value="1"/>
</dbReference>